<keyword evidence="3" id="KW-0723">Serine/threonine-protein kinase</keyword>
<comment type="caution">
    <text evidence="17">The sequence shown here is derived from an EMBL/GenBank/DDBJ whole genome shotgun (WGS) entry which is preliminary data.</text>
</comment>
<sequence length="577" mass="63848">MISDILIFEASVAVKVQQLPMKVLCLKGLDLKFGFDKSYISKLLQPAKRQKPKTIFDRLDLDIFQSVMAVAKSSSFNETSKQPCNCYKVASLSETILETGQTANLKDRYILGEQLGWGQFGVIRLCSDKLTREVLACKSISKDRLVTSDDARSVKLEIEIMTRLSGHPNVVDLKAVYEDEDYVHLVMELCAGGELFHRLEKYGRFYEADARVLFRHLMQVVLYCHEIGIVHRDLKPENILLATKASSSPIKLADFGLATYIEPGKCLHGTVGSPFYIAPEVLAGGYNQAADIWSAGVILYILLSGTPPFWGKTKSRIFDAVRAADLQFPSDPWDRISDSAKNLVRGMLNTDPSQRFTALQVLDHLWMKYDESCHEESSEFVYQSHGELEFHSGSFSLSRDQDISFGAGSPIIYDVQSPSLTCRTSFSSSLVEPSTTCFALGGFSFHGGNSETLEFSSAVPSMPSFAFFSPSSVAEQENIALVERFAGDTGLDKLLVLPDSSLSCGPEAREKETKTAEFGRTGGMNGSKLLAFHSKRNRTIGHGEREQLDFIVSESVIRWASCTNLPTATSLRSSLVC</sequence>
<dbReference type="PANTHER" id="PTHR24349">
    <property type="entry name" value="SERINE/THREONINE-PROTEIN KINASE"/>
    <property type="match status" value="1"/>
</dbReference>
<evidence type="ECO:0000256" key="15">
    <source>
        <dbReference type="PROSITE-ProRule" id="PRU10141"/>
    </source>
</evidence>
<dbReference type="InterPro" id="IPR011009">
    <property type="entry name" value="Kinase-like_dom_sf"/>
</dbReference>
<evidence type="ECO:0000256" key="8">
    <source>
        <dbReference type="ARBA" id="ARBA00022741"/>
    </source>
</evidence>
<keyword evidence="4" id="KW-0597">Phosphoprotein</keyword>
<comment type="similarity">
    <text evidence="12">Belongs to the protein kinase superfamily. Ser/Thr protein kinase family. CDPK subfamily.</text>
</comment>
<evidence type="ECO:0000256" key="6">
    <source>
        <dbReference type="ARBA" id="ARBA00022723"/>
    </source>
</evidence>
<dbReference type="Gene3D" id="1.10.510.10">
    <property type="entry name" value="Transferase(Phosphotransferase) domain 1"/>
    <property type="match status" value="1"/>
</dbReference>
<evidence type="ECO:0000256" key="3">
    <source>
        <dbReference type="ARBA" id="ARBA00022527"/>
    </source>
</evidence>
<dbReference type="EC" id="2.7.11.1" evidence="2"/>
<dbReference type="InterPro" id="IPR050205">
    <property type="entry name" value="CDPK_Ser/Thr_kinases"/>
</dbReference>
<dbReference type="GO" id="GO:0005524">
    <property type="term" value="F:ATP binding"/>
    <property type="evidence" value="ECO:0007669"/>
    <property type="project" value="UniProtKB-UniRule"/>
</dbReference>
<comment type="catalytic activity">
    <reaction evidence="13">
        <text>L-threonyl-[protein] + ATP = O-phospho-L-threonyl-[protein] + ADP + H(+)</text>
        <dbReference type="Rhea" id="RHEA:46608"/>
        <dbReference type="Rhea" id="RHEA-COMP:11060"/>
        <dbReference type="Rhea" id="RHEA-COMP:11605"/>
        <dbReference type="ChEBI" id="CHEBI:15378"/>
        <dbReference type="ChEBI" id="CHEBI:30013"/>
        <dbReference type="ChEBI" id="CHEBI:30616"/>
        <dbReference type="ChEBI" id="CHEBI:61977"/>
        <dbReference type="ChEBI" id="CHEBI:456216"/>
        <dbReference type="EC" id="2.7.11.1"/>
    </reaction>
</comment>
<dbReference type="InterPro" id="IPR000719">
    <property type="entry name" value="Prot_kinase_dom"/>
</dbReference>
<dbReference type="GO" id="GO:0004674">
    <property type="term" value="F:protein serine/threonine kinase activity"/>
    <property type="evidence" value="ECO:0007669"/>
    <property type="project" value="UniProtKB-KW"/>
</dbReference>
<dbReference type="PROSITE" id="PS50011">
    <property type="entry name" value="PROTEIN_KINASE_DOM"/>
    <property type="match status" value="1"/>
</dbReference>
<evidence type="ECO:0000256" key="12">
    <source>
        <dbReference type="ARBA" id="ARBA00024334"/>
    </source>
</evidence>
<evidence type="ECO:0000259" key="16">
    <source>
        <dbReference type="PROSITE" id="PS50011"/>
    </source>
</evidence>
<evidence type="ECO:0000256" key="2">
    <source>
        <dbReference type="ARBA" id="ARBA00012513"/>
    </source>
</evidence>
<keyword evidence="7" id="KW-0677">Repeat</keyword>
<dbReference type="InterPro" id="IPR008271">
    <property type="entry name" value="Ser/Thr_kinase_AS"/>
</dbReference>
<dbReference type="PROSITE" id="PS00107">
    <property type="entry name" value="PROTEIN_KINASE_ATP"/>
    <property type="match status" value="1"/>
</dbReference>
<dbReference type="AlphaFoldDB" id="A0A7J8S776"/>
<evidence type="ECO:0000256" key="9">
    <source>
        <dbReference type="ARBA" id="ARBA00022777"/>
    </source>
</evidence>
<name>A0A7J8S776_GOSDV</name>
<evidence type="ECO:0000256" key="11">
    <source>
        <dbReference type="ARBA" id="ARBA00022840"/>
    </source>
</evidence>
<reference evidence="17 18" key="1">
    <citation type="journal article" date="2019" name="Genome Biol. Evol.">
        <title>Insights into the evolution of the New World diploid cottons (Gossypium, subgenus Houzingenia) based on genome sequencing.</title>
        <authorList>
            <person name="Grover C.E."/>
            <person name="Arick M.A. 2nd"/>
            <person name="Thrash A."/>
            <person name="Conover J.L."/>
            <person name="Sanders W.S."/>
            <person name="Peterson D.G."/>
            <person name="Frelichowski J.E."/>
            <person name="Scheffler J.A."/>
            <person name="Scheffler B.E."/>
            <person name="Wendel J.F."/>
        </authorList>
    </citation>
    <scope>NUCLEOTIDE SEQUENCE [LARGE SCALE GENOMIC DNA]</scope>
    <source>
        <strain evidence="17">27</strain>
        <tissue evidence="17">Leaf</tissue>
    </source>
</reference>
<protein>
    <recommendedName>
        <fullName evidence="2">non-specific serine/threonine protein kinase</fullName>
        <ecNumber evidence="2">2.7.11.1</ecNumber>
    </recommendedName>
</protein>
<feature type="domain" description="Protein kinase" evidence="16">
    <location>
        <begin position="109"/>
        <end position="367"/>
    </location>
</feature>
<dbReference type="Proteomes" id="UP000593561">
    <property type="component" value="Unassembled WGS sequence"/>
</dbReference>
<keyword evidence="18" id="KW-1185">Reference proteome</keyword>
<keyword evidence="11 15" id="KW-0067">ATP-binding</keyword>
<keyword evidence="10" id="KW-0106">Calcium</keyword>
<keyword evidence="9" id="KW-0418">Kinase</keyword>
<keyword evidence="8 15" id="KW-0547">Nucleotide-binding</keyword>
<accession>A0A7J8S776</accession>
<evidence type="ECO:0000256" key="10">
    <source>
        <dbReference type="ARBA" id="ARBA00022837"/>
    </source>
</evidence>
<feature type="binding site" evidence="15">
    <location>
        <position position="138"/>
    </location>
    <ligand>
        <name>ATP</name>
        <dbReference type="ChEBI" id="CHEBI:30616"/>
    </ligand>
</feature>
<evidence type="ECO:0000256" key="4">
    <source>
        <dbReference type="ARBA" id="ARBA00022553"/>
    </source>
</evidence>
<dbReference type="GO" id="GO:0046872">
    <property type="term" value="F:metal ion binding"/>
    <property type="evidence" value="ECO:0007669"/>
    <property type="project" value="UniProtKB-KW"/>
</dbReference>
<evidence type="ECO:0000256" key="1">
    <source>
        <dbReference type="ARBA" id="ARBA00005354"/>
    </source>
</evidence>
<organism evidence="17 18">
    <name type="scientific">Gossypium davidsonii</name>
    <name type="common">Davidson's cotton</name>
    <name type="synonym">Gossypium klotzschianum subsp. davidsonii</name>
    <dbReference type="NCBI Taxonomy" id="34287"/>
    <lineage>
        <taxon>Eukaryota</taxon>
        <taxon>Viridiplantae</taxon>
        <taxon>Streptophyta</taxon>
        <taxon>Embryophyta</taxon>
        <taxon>Tracheophyta</taxon>
        <taxon>Spermatophyta</taxon>
        <taxon>Magnoliopsida</taxon>
        <taxon>eudicotyledons</taxon>
        <taxon>Gunneridae</taxon>
        <taxon>Pentapetalae</taxon>
        <taxon>rosids</taxon>
        <taxon>malvids</taxon>
        <taxon>Malvales</taxon>
        <taxon>Malvaceae</taxon>
        <taxon>Malvoideae</taxon>
        <taxon>Gossypium</taxon>
    </lineage>
</organism>
<evidence type="ECO:0000313" key="17">
    <source>
        <dbReference type="EMBL" id="MBA0621911.1"/>
    </source>
</evidence>
<evidence type="ECO:0000256" key="5">
    <source>
        <dbReference type="ARBA" id="ARBA00022679"/>
    </source>
</evidence>
<proteinExistence type="inferred from homology"/>
<dbReference type="InterPro" id="IPR017441">
    <property type="entry name" value="Protein_kinase_ATP_BS"/>
</dbReference>
<dbReference type="FunFam" id="1.10.510.10:FF:000668">
    <property type="entry name" value="Phosphoenolpyruvate carboxylase kinase"/>
    <property type="match status" value="1"/>
</dbReference>
<evidence type="ECO:0000256" key="14">
    <source>
        <dbReference type="ARBA" id="ARBA00048679"/>
    </source>
</evidence>
<dbReference type="SUPFAM" id="SSF56112">
    <property type="entry name" value="Protein kinase-like (PK-like)"/>
    <property type="match status" value="1"/>
</dbReference>
<evidence type="ECO:0000313" key="18">
    <source>
        <dbReference type="Proteomes" id="UP000593561"/>
    </source>
</evidence>
<evidence type="ECO:0000256" key="7">
    <source>
        <dbReference type="ARBA" id="ARBA00022737"/>
    </source>
</evidence>
<dbReference type="EMBL" id="JABFAC010000008">
    <property type="protein sequence ID" value="MBA0621911.1"/>
    <property type="molecule type" value="Genomic_DNA"/>
</dbReference>
<dbReference type="Gene3D" id="3.30.200.20">
    <property type="entry name" value="Phosphorylase Kinase, domain 1"/>
    <property type="match status" value="1"/>
</dbReference>
<gene>
    <name evidence="17" type="ORF">Godav_007488</name>
</gene>
<dbReference type="CDD" id="cd05117">
    <property type="entry name" value="STKc_CAMK"/>
    <property type="match status" value="1"/>
</dbReference>
<comment type="catalytic activity">
    <reaction evidence="14">
        <text>L-seryl-[protein] + ATP = O-phospho-L-seryl-[protein] + ADP + H(+)</text>
        <dbReference type="Rhea" id="RHEA:17989"/>
        <dbReference type="Rhea" id="RHEA-COMP:9863"/>
        <dbReference type="Rhea" id="RHEA-COMP:11604"/>
        <dbReference type="ChEBI" id="CHEBI:15378"/>
        <dbReference type="ChEBI" id="CHEBI:29999"/>
        <dbReference type="ChEBI" id="CHEBI:30616"/>
        <dbReference type="ChEBI" id="CHEBI:83421"/>
        <dbReference type="ChEBI" id="CHEBI:456216"/>
        <dbReference type="EC" id="2.7.11.1"/>
    </reaction>
</comment>
<keyword evidence="6" id="KW-0479">Metal-binding</keyword>
<dbReference type="FunFam" id="3.30.200.20:FF:000004">
    <property type="entry name" value="Calcium-dependent protein kinase 1"/>
    <property type="match status" value="1"/>
</dbReference>
<dbReference type="Pfam" id="PF00069">
    <property type="entry name" value="Pkinase"/>
    <property type="match status" value="1"/>
</dbReference>
<dbReference type="PROSITE" id="PS00108">
    <property type="entry name" value="PROTEIN_KINASE_ST"/>
    <property type="match status" value="1"/>
</dbReference>
<keyword evidence="5" id="KW-0808">Transferase</keyword>
<dbReference type="SMART" id="SM00220">
    <property type="entry name" value="S_TKc"/>
    <property type="match status" value="1"/>
</dbReference>
<comment type="similarity">
    <text evidence="1">Belongs to the protein kinase superfamily. CAMK Ser/Thr protein kinase family. CaMK subfamily.</text>
</comment>
<evidence type="ECO:0000256" key="13">
    <source>
        <dbReference type="ARBA" id="ARBA00047899"/>
    </source>
</evidence>